<dbReference type="SMART" id="SM00028">
    <property type="entry name" value="TPR"/>
    <property type="match status" value="2"/>
</dbReference>
<evidence type="ECO:0000256" key="1">
    <source>
        <dbReference type="PROSITE-ProRule" id="PRU00339"/>
    </source>
</evidence>
<name>A0A497XV08_9SPHI</name>
<dbReference type="AlphaFoldDB" id="A0A497XV08"/>
<reference evidence="2 3" key="1">
    <citation type="submission" date="2018-10" db="EMBL/GenBank/DDBJ databases">
        <title>Genomic Encyclopedia of Archaeal and Bacterial Type Strains, Phase II (KMG-II): from individual species to whole genera.</title>
        <authorList>
            <person name="Goeker M."/>
        </authorList>
    </citation>
    <scope>NUCLEOTIDE SEQUENCE [LARGE SCALE GENOMIC DNA]</scope>
    <source>
        <strain evidence="2 3">DSM 19624</strain>
    </source>
</reference>
<dbReference type="Proteomes" id="UP000273898">
    <property type="component" value="Unassembled WGS sequence"/>
</dbReference>
<feature type="repeat" description="TPR" evidence="1">
    <location>
        <begin position="463"/>
        <end position="496"/>
    </location>
</feature>
<evidence type="ECO:0000313" key="3">
    <source>
        <dbReference type="Proteomes" id="UP000273898"/>
    </source>
</evidence>
<gene>
    <name evidence="2" type="ORF">BCL90_3720</name>
</gene>
<dbReference type="SUPFAM" id="SSF48452">
    <property type="entry name" value="TPR-like"/>
    <property type="match status" value="1"/>
</dbReference>
<dbReference type="RefSeq" id="WP_244094979.1">
    <property type="nucleotide sequence ID" value="NZ_RCCK01000013.1"/>
</dbReference>
<proteinExistence type="predicted"/>
<comment type="caution">
    <text evidence="2">The sequence shown here is derived from an EMBL/GenBank/DDBJ whole genome shotgun (WGS) entry which is preliminary data.</text>
</comment>
<dbReference type="EMBL" id="RCCK01000013">
    <property type="protein sequence ID" value="RLJ73563.1"/>
    <property type="molecule type" value="Genomic_DNA"/>
</dbReference>
<dbReference type="PROSITE" id="PS50005">
    <property type="entry name" value="TPR"/>
    <property type="match status" value="2"/>
</dbReference>
<evidence type="ECO:0000313" key="2">
    <source>
        <dbReference type="EMBL" id="RLJ73563.1"/>
    </source>
</evidence>
<dbReference type="InterPro" id="IPR019734">
    <property type="entry name" value="TPR_rpt"/>
</dbReference>
<feature type="repeat" description="TPR" evidence="1">
    <location>
        <begin position="424"/>
        <end position="457"/>
    </location>
</feature>
<dbReference type="InterPro" id="IPR011990">
    <property type="entry name" value="TPR-like_helical_dom_sf"/>
</dbReference>
<keyword evidence="1" id="KW-0802">TPR repeat</keyword>
<accession>A0A497XV08</accession>
<organism evidence="2 3">
    <name type="scientific">Pedobacter alluvionis</name>
    <dbReference type="NCBI Taxonomy" id="475253"/>
    <lineage>
        <taxon>Bacteria</taxon>
        <taxon>Pseudomonadati</taxon>
        <taxon>Bacteroidota</taxon>
        <taxon>Sphingobacteriia</taxon>
        <taxon>Sphingobacteriales</taxon>
        <taxon>Sphingobacteriaceae</taxon>
        <taxon>Pedobacter</taxon>
    </lineage>
</organism>
<protein>
    <submittedName>
        <fullName evidence="2">Tetratricopeptide repeat protein</fullName>
    </submittedName>
</protein>
<dbReference type="Gene3D" id="1.25.40.10">
    <property type="entry name" value="Tetratricopeptide repeat domain"/>
    <property type="match status" value="1"/>
</dbReference>
<sequence>MLTCEAVAAAQNQTEIESLMNKSFRFFITSALLLSPLFSLANFDFNNNCLNAYKSIFELKLGNARAYISTEKKQHPNNSIIPLLENYVDYFTVLTSESKADFDRLKGNKSTRLDQISDDDKSSPYYLYAQAEINLQWALIRGRFGEYFNAAMEVKKANSLLQENNKKFPNFHLNLKGLGLINAVLGNLPDGALKTALSTFGIKGNLQSGLNMFEKLADNLPKSSYEPFYEEVVFYYAYVLTDVAHSPHAYAKTMKYTVRIADTSLLKSYLQSYVCIKNGHSEEAIAILAKRPEGGVYQPFPYLDYLEGIAHLNKLDLNSGVCFNRFLQTTKGVNFVKDAYLHLGWISLLKGDKAAYTAFSAKAIKNGYTYMEKDKQAKAEAASGTPTVDLLKARLLFDGGYLSKALQILDDKKVTDYTNDKDKTELNYRLGRIYDDLGKDDQALTAYQETINEGKNLKYYFAANAAVQMGKVYERRKNIAKAKEAFNTAIAMKNHEFESSIESQARAGLKRLAN</sequence>